<dbReference type="WBParaSite" id="scaffold849_cov247.g1928">
    <property type="protein sequence ID" value="scaffold849_cov247.g1928"/>
    <property type="gene ID" value="scaffold849_cov247.g1928"/>
</dbReference>
<dbReference type="GO" id="GO:0019432">
    <property type="term" value="P:triglyceride biosynthetic process"/>
    <property type="evidence" value="ECO:0007669"/>
    <property type="project" value="TreeGrafter"/>
</dbReference>
<dbReference type="GO" id="GO:0004366">
    <property type="term" value="F:glycerol-3-phosphate O-acyltransferase activity"/>
    <property type="evidence" value="ECO:0007669"/>
    <property type="project" value="TreeGrafter"/>
</dbReference>
<evidence type="ECO:0000256" key="5">
    <source>
        <dbReference type="ARBA" id="ARBA00023315"/>
    </source>
</evidence>
<name>A0A915N5V7_MELJA</name>
<dbReference type="GO" id="GO:0005778">
    <property type="term" value="C:peroxisomal membrane"/>
    <property type="evidence" value="ECO:0007669"/>
    <property type="project" value="TreeGrafter"/>
</dbReference>
<dbReference type="Pfam" id="PF19277">
    <property type="entry name" value="GPAT_C"/>
    <property type="match status" value="1"/>
</dbReference>
<comment type="subcellular location">
    <subcellularLocation>
        <location evidence="1">Endomembrane system</location>
        <topology evidence="1">Peripheral membrane protein</topology>
    </subcellularLocation>
</comment>
<dbReference type="GO" id="GO:0031966">
    <property type="term" value="C:mitochondrial membrane"/>
    <property type="evidence" value="ECO:0007669"/>
    <property type="project" value="TreeGrafter"/>
</dbReference>
<dbReference type="CDD" id="cd07993">
    <property type="entry name" value="LPLAT_DHAPAT-like"/>
    <property type="match status" value="1"/>
</dbReference>
<organism evidence="7 8">
    <name type="scientific">Meloidogyne javanica</name>
    <name type="common">Root-knot nematode worm</name>
    <dbReference type="NCBI Taxonomy" id="6303"/>
    <lineage>
        <taxon>Eukaryota</taxon>
        <taxon>Metazoa</taxon>
        <taxon>Ecdysozoa</taxon>
        <taxon>Nematoda</taxon>
        <taxon>Chromadorea</taxon>
        <taxon>Rhabditida</taxon>
        <taxon>Tylenchina</taxon>
        <taxon>Tylenchomorpha</taxon>
        <taxon>Tylenchoidea</taxon>
        <taxon>Meloidogynidae</taxon>
        <taxon>Meloidogyninae</taxon>
        <taxon>Meloidogyne</taxon>
        <taxon>Meloidogyne incognita group</taxon>
    </lineage>
</organism>
<dbReference type="InterPro" id="IPR041728">
    <property type="entry name" value="GPAT/DHAPAT_LPLAT"/>
</dbReference>
<evidence type="ECO:0000256" key="4">
    <source>
        <dbReference type="ARBA" id="ARBA00023136"/>
    </source>
</evidence>
<dbReference type="Pfam" id="PF01553">
    <property type="entry name" value="Acyltransferase"/>
    <property type="match status" value="1"/>
</dbReference>
<dbReference type="GO" id="GO:0008611">
    <property type="term" value="P:ether lipid biosynthetic process"/>
    <property type="evidence" value="ECO:0007669"/>
    <property type="project" value="TreeGrafter"/>
</dbReference>
<accession>A0A915N5V7</accession>
<dbReference type="AlphaFoldDB" id="A0A915N5V7"/>
<keyword evidence="7" id="KW-1185">Reference proteome</keyword>
<evidence type="ECO:0000256" key="1">
    <source>
        <dbReference type="ARBA" id="ARBA00004184"/>
    </source>
</evidence>
<dbReference type="Proteomes" id="UP000887561">
    <property type="component" value="Unplaced"/>
</dbReference>
<dbReference type="PANTHER" id="PTHR12563:SF17">
    <property type="entry name" value="DIHYDROXYACETONE PHOSPHATE ACYLTRANSFERASE"/>
    <property type="match status" value="1"/>
</dbReference>
<keyword evidence="5" id="KW-0012">Acyltransferase</keyword>
<proteinExistence type="inferred from homology"/>
<feature type="domain" description="Phospholipid/glycerol acyltransferase" evidence="6">
    <location>
        <begin position="95"/>
        <end position="217"/>
    </location>
</feature>
<evidence type="ECO:0000259" key="6">
    <source>
        <dbReference type="SMART" id="SM00563"/>
    </source>
</evidence>
<dbReference type="SMART" id="SM00563">
    <property type="entry name" value="PlsC"/>
    <property type="match status" value="1"/>
</dbReference>
<dbReference type="PANTHER" id="PTHR12563">
    <property type="entry name" value="GLYCEROL-3-PHOSPHATE ACYLTRANSFERASE"/>
    <property type="match status" value="1"/>
</dbReference>
<dbReference type="GO" id="GO:0008654">
    <property type="term" value="P:phospholipid biosynthetic process"/>
    <property type="evidence" value="ECO:0007669"/>
    <property type="project" value="TreeGrafter"/>
</dbReference>
<evidence type="ECO:0000313" key="8">
    <source>
        <dbReference type="WBParaSite" id="scaffold849_cov247.g1928"/>
    </source>
</evidence>
<keyword evidence="4" id="KW-0472">Membrane</keyword>
<keyword evidence="3" id="KW-0808">Transferase</keyword>
<comment type="similarity">
    <text evidence="2">Belongs to the GPAT/DAPAT family.</text>
</comment>
<evidence type="ECO:0000256" key="3">
    <source>
        <dbReference type="ARBA" id="ARBA00022679"/>
    </source>
</evidence>
<dbReference type="GO" id="GO:0016287">
    <property type="term" value="F:glycerone-phosphate O-acyltransferase activity"/>
    <property type="evidence" value="ECO:0007669"/>
    <property type="project" value="TreeGrafter"/>
</dbReference>
<evidence type="ECO:0000313" key="7">
    <source>
        <dbReference type="Proteomes" id="UP000887561"/>
    </source>
</evidence>
<dbReference type="InterPro" id="IPR002123">
    <property type="entry name" value="Plipid/glycerol_acylTrfase"/>
</dbReference>
<dbReference type="GO" id="GO:0006631">
    <property type="term" value="P:fatty acid metabolic process"/>
    <property type="evidence" value="ECO:0007669"/>
    <property type="project" value="TreeGrafter"/>
</dbReference>
<dbReference type="InterPro" id="IPR045520">
    <property type="entry name" value="GPAT/DHAPAT_C"/>
</dbReference>
<reference evidence="8" key="1">
    <citation type="submission" date="2022-11" db="UniProtKB">
        <authorList>
            <consortium name="WormBaseParasite"/>
        </authorList>
    </citation>
    <scope>IDENTIFICATION</scope>
</reference>
<sequence length="384" mass="44093">MFINSKSYSDFLSEIRSIGGEFTWIKKNNLGKIQNAGRSPKEIAAAIFNSERIKKVITDEAIKRDVKDDVVHSEAKQILSNMASDFHLHSAVQTIGYLDFLLISLLCYHHQIQLPAICAAEDFQSSKLLGEALRRCGAFFIRRKFKEDPLYWAIFAEYIQQHLLHSDRPVEFFIEGQRSRTGKSLFPRTGLLQLVVELFMKAQVYDTLLVPITINYDRILEESLFSYELLGRPKPKESASGLLKTRQILSDSFGSIFITIGHPISLREYFLSGNINLEVRGELMKDKDILSYDNKLREVTESLALKIVSIQNRDNVLTIWSFIALAILKIINDHKRNSQEYFKINIAELNPVVEMLVGIFNKCFDGKEIYIEGLMIKDAIMYCF</sequence>
<evidence type="ECO:0000256" key="2">
    <source>
        <dbReference type="ARBA" id="ARBA00007937"/>
    </source>
</evidence>
<dbReference type="SUPFAM" id="SSF69593">
    <property type="entry name" value="Glycerol-3-phosphate (1)-acyltransferase"/>
    <property type="match status" value="1"/>
</dbReference>
<dbReference type="GO" id="GO:0012505">
    <property type="term" value="C:endomembrane system"/>
    <property type="evidence" value="ECO:0007669"/>
    <property type="project" value="UniProtKB-SubCell"/>
</dbReference>
<dbReference type="InterPro" id="IPR022284">
    <property type="entry name" value="GPAT/DHAPAT"/>
</dbReference>
<protein>
    <submittedName>
        <fullName evidence="8">Phospholipid/glycerol acyltransferase domain-containing protein</fullName>
    </submittedName>
</protein>